<dbReference type="GO" id="GO:0008843">
    <property type="term" value="F:endochitinase activity"/>
    <property type="evidence" value="ECO:0007669"/>
    <property type="project" value="UniProtKB-EC"/>
</dbReference>
<keyword evidence="7" id="KW-0732">Signal</keyword>
<feature type="compositionally biased region" description="Low complexity" evidence="19">
    <location>
        <begin position="404"/>
        <end position="415"/>
    </location>
</feature>
<dbReference type="PROSITE" id="PS51762">
    <property type="entry name" value="GH16_2"/>
    <property type="match status" value="1"/>
</dbReference>
<keyword evidence="13" id="KW-0326">Glycosidase</keyword>
<dbReference type="PANTHER" id="PTHR10963:SF68">
    <property type="entry name" value="GLYCOSIDASE CRH1-RELATED"/>
    <property type="match status" value="1"/>
</dbReference>
<evidence type="ECO:0000256" key="4">
    <source>
        <dbReference type="ARBA" id="ARBA00022622"/>
    </source>
</evidence>
<dbReference type="InterPro" id="IPR050546">
    <property type="entry name" value="Glycosyl_Hydrlase_16"/>
</dbReference>
<evidence type="ECO:0000313" key="22">
    <source>
        <dbReference type="Proteomes" id="UP000029867"/>
    </source>
</evidence>
<dbReference type="EMBL" id="JQFK01000017">
    <property type="protein sequence ID" value="KGK38691.1"/>
    <property type="molecule type" value="Genomic_DNA"/>
</dbReference>
<keyword evidence="14" id="KW-0961">Cell wall biogenesis/degradation</keyword>
<keyword evidence="9 16" id="KW-0472">Membrane</keyword>
<feature type="compositionally biased region" description="Low complexity" evidence="19">
    <location>
        <begin position="288"/>
        <end position="370"/>
    </location>
</feature>
<feature type="compositionally biased region" description="Low complexity" evidence="19">
    <location>
        <begin position="423"/>
        <end position="435"/>
    </location>
</feature>
<evidence type="ECO:0000256" key="5">
    <source>
        <dbReference type="ARBA" id="ARBA00022676"/>
    </source>
</evidence>
<dbReference type="PIRSF" id="PIRSF037299">
    <property type="entry name" value="Glycosidase_CRH1_prd"/>
    <property type="match status" value="1"/>
</dbReference>
<evidence type="ECO:0000256" key="12">
    <source>
        <dbReference type="ARBA" id="ARBA00023288"/>
    </source>
</evidence>
<organism evidence="21 22">
    <name type="scientific">Pichia kudriavzevii</name>
    <name type="common">Yeast</name>
    <name type="synonym">Issatchenkia orientalis</name>
    <dbReference type="NCBI Taxonomy" id="4909"/>
    <lineage>
        <taxon>Eukaryota</taxon>
        <taxon>Fungi</taxon>
        <taxon>Dikarya</taxon>
        <taxon>Ascomycota</taxon>
        <taxon>Saccharomycotina</taxon>
        <taxon>Pichiomycetes</taxon>
        <taxon>Pichiales</taxon>
        <taxon>Pichiaceae</taxon>
        <taxon>Pichia</taxon>
    </lineage>
</organism>
<evidence type="ECO:0000256" key="15">
    <source>
        <dbReference type="ARBA" id="ARBA00038074"/>
    </source>
</evidence>
<comment type="similarity">
    <text evidence="15">Belongs to the glycosyl hydrolase 16 family. CRH1 subfamily.</text>
</comment>
<dbReference type="SUPFAM" id="SSF49899">
    <property type="entry name" value="Concanavalin A-like lectins/glucanases"/>
    <property type="match status" value="1"/>
</dbReference>
<comment type="subcellular location">
    <subcellularLocation>
        <location evidence="2">Cell envelope</location>
    </subcellularLocation>
    <subcellularLocation>
        <location evidence="3">Membrane</location>
        <topology evidence="3">Lipid-anchor</topology>
        <topology evidence="3">GPI-anchor</topology>
    </subcellularLocation>
</comment>
<comment type="catalytic activity">
    <reaction evidence="1">
        <text>Random endo-hydrolysis of N-acetyl-beta-D-glucosaminide (1-&gt;4)-beta-linkages in chitin and chitodextrins.</text>
        <dbReference type="EC" id="3.2.1.14"/>
    </reaction>
</comment>
<dbReference type="InterPro" id="IPR013320">
    <property type="entry name" value="ConA-like_dom_sf"/>
</dbReference>
<evidence type="ECO:0000256" key="9">
    <source>
        <dbReference type="ARBA" id="ARBA00023136"/>
    </source>
</evidence>
<evidence type="ECO:0000256" key="1">
    <source>
        <dbReference type="ARBA" id="ARBA00000822"/>
    </source>
</evidence>
<dbReference type="VEuPathDB" id="FungiDB:C5L36_0C11250"/>
<dbReference type="GO" id="GO:0098552">
    <property type="term" value="C:side of membrane"/>
    <property type="evidence" value="ECO:0007669"/>
    <property type="project" value="UniProtKB-KW"/>
</dbReference>
<dbReference type="HOGENOM" id="CLU_027506_2_1_1"/>
<reference evidence="22" key="1">
    <citation type="journal article" date="2014" name="Microb. Cell Fact.">
        <title>Exploiting Issatchenkia orientalis SD108 for succinic acid production.</title>
        <authorList>
            <person name="Xiao H."/>
            <person name="Shao Z."/>
            <person name="Jiang Y."/>
            <person name="Dole S."/>
            <person name="Zhao H."/>
        </authorList>
    </citation>
    <scope>NUCLEOTIDE SEQUENCE [LARGE SCALE GENOMIC DNA]</scope>
    <source>
        <strain evidence="22">SD108</strain>
    </source>
</reference>
<dbReference type="Gene3D" id="2.60.120.200">
    <property type="match status" value="1"/>
</dbReference>
<evidence type="ECO:0000256" key="18">
    <source>
        <dbReference type="PIRSR" id="PIRSR037299-2"/>
    </source>
</evidence>
<evidence type="ECO:0000256" key="3">
    <source>
        <dbReference type="ARBA" id="ARBA00004589"/>
    </source>
</evidence>
<dbReference type="GO" id="GO:0005975">
    <property type="term" value="P:carbohydrate metabolic process"/>
    <property type="evidence" value="ECO:0007669"/>
    <property type="project" value="InterPro"/>
</dbReference>
<dbReference type="InterPro" id="IPR017168">
    <property type="entry name" value="CHR-like"/>
</dbReference>
<feature type="disulfide bond" evidence="18">
    <location>
        <begin position="27"/>
        <end position="35"/>
    </location>
</feature>
<evidence type="ECO:0000259" key="20">
    <source>
        <dbReference type="PROSITE" id="PS51762"/>
    </source>
</evidence>
<feature type="compositionally biased region" description="Polar residues" evidence="19">
    <location>
        <begin position="371"/>
        <end position="394"/>
    </location>
</feature>
<keyword evidence="5" id="KW-0328">Glycosyltransferase</keyword>
<feature type="active site" description="Nucleophile" evidence="17">
    <location>
        <position position="121"/>
    </location>
</feature>
<evidence type="ECO:0000256" key="11">
    <source>
        <dbReference type="ARBA" id="ARBA00023180"/>
    </source>
</evidence>
<evidence type="ECO:0000256" key="7">
    <source>
        <dbReference type="ARBA" id="ARBA00022729"/>
    </source>
</evidence>
<dbReference type="Pfam" id="PF00722">
    <property type="entry name" value="Glyco_hydro_16"/>
    <property type="match status" value="1"/>
</dbReference>
<keyword evidence="6" id="KW-0808">Transferase</keyword>
<dbReference type="EC" id="3.2.-.-" evidence="16"/>
<comment type="caution">
    <text evidence="21">The sequence shown here is derived from an EMBL/GenBank/DDBJ whole genome shotgun (WGS) entry which is preliminary data.</text>
</comment>
<evidence type="ECO:0000256" key="17">
    <source>
        <dbReference type="PIRSR" id="PIRSR037299-1"/>
    </source>
</evidence>
<evidence type="ECO:0000256" key="19">
    <source>
        <dbReference type="SAM" id="MobiDB-lite"/>
    </source>
</evidence>
<evidence type="ECO:0000256" key="13">
    <source>
        <dbReference type="ARBA" id="ARBA00023295"/>
    </source>
</evidence>
<keyword evidence="11" id="KW-0325">Glycoprotein</keyword>
<keyword evidence="12" id="KW-0449">Lipoprotein</keyword>
<feature type="domain" description="GH16" evidence="20">
    <location>
        <begin position="31"/>
        <end position="229"/>
    </location>
</feature>
<dbReference type="GO" id="GO:0031505">
    <property type="term" value="P:fungal-type cell wall organization"/>
    <property type="evidence" value="ECO:0007669"/>
    <property type="project" value="UniProtKB-ARBA"/>
</dbReference>
<dbReference type="eggNOG" id="ENOG502QQ71">
    <property type="taxonomic scope" value="Eukaryota"/>
</dbReference>
<accession>A0A099P3Q6</accession>
<evidence type="ECO:0000256" key="14">
    <source>
        <dbReference type="ARBA" id="ARBA00023316"/>
    </source>
</evidence>
<dbReference type="InterPro" id="IPR000757">
    <property type="entry name" value="Beta-glucanase-like"/>
</dbReference>
<evidence type="ECO:0000256" key="6">
    <source>
        <dbReference type="ARBA" id="ARBA00022679"/>
    </source>
</evidence>
<keyword evidence="4" id="KW-0336">GPI-anchor</keyword>
<evidence type="ECO:0000256" key="2">
    <source>
        <dbReference type="ARBA" id="ARBA00004196"/>
    </source>
</evidence>
<feature type="active site" description="Proton donor" evidence="17">
    <location>
        <position position="125"/>
    </location>
</feature>
<feature type="region of interest" description="Disordered" evidence="19">
    <location>
        <begin position="288"/>
        <end position="455"/>
    </location>
</feature>
<dbReference type="AlphaFoldDB" id="A0A099P3Q6"/>
<keyword evidence="10 18" id="KW-1015">Disulfide bond</keyword>
<gene>
    <name evidence="21" type="ORF">JL09_g2198</name>
</gene>
<evidence type="ECO:0000256" key="10">
    <source>
        <dbReference type="ARBA" id="ARBA00023157"/>
    </source>
</evidence>
<dbReference type="PANTHER" id="PTHR10963">
    <property type="entry name" value="GLYCOSYL HYDROLASE-RELATED"/>
    <property type="match status" value="1"/>
</dbReference>
<sequence>MALALQASQASAADSVNTVSATSVASCDPLSATSCAPDPALATSISDDFKQASEHYIPYRTPSEIFYGDDGLTLTLSKRYDNPSLVSDFYIMFGKVQVLLKSASGQGIVSSFYLQSDDKDEIDFEWLGGDGTQMQSNFFSKGDTTTYDRGEYHNMADPRADFHNYTLEWNENSCSWYIDGTVVRTLSSDSSQGYPQTPMRLFFGIWAGGDPSNQPGTIEWAGGETDYSDAPFSMHIKNLVVSDYSTGSSYSYSGTSGSWESIDCKDGSVNGREEIANAEFAALVGGNTISTESTKGGSSSTSTTSASTTSTASSELTSSSPTPTSSTSSSSSTSSTSSSSSSSSTSSSSSSSSSSISTFSTSASSSELTSADVTSTSKTEASITANSLPTSTTDQDSEENSIGEASTTSESSETVSLKDEYLKSSTITTSTQSSTETHKQSISVSTENNDSHSVSDEFSNGANAATSSFLGLSLFFLALL</sequence>
<keyword evidence="8 16" id="KW-0378">Hydrolase</keyword>
<evidence type="ECO:0000313" key="21">
    <source>
        <dbReference type="EMBL" id="KGK38691.1"/>
    </source>
</evidence>
<evidence type="ECO:0000256" key="8">
    <source>
        <dbReference type="ARBA" id="ARBA00022801"/>
    </source>
</evidence>
<evidence type="ECO:0000256" key="16">
    <source>
        <dbReference type="PIRNR" id="PIRNR037299"/>
    </source>
</evidence>
<dbReference type="GO" id="GO:0009277">
    <property type="term" value="C:fungal-type cell wall"/>
    <property type="evidence" value="ECO:0007669"/>
    <property type="project" value="TreeGrafter"/>
</dbReference>
<protein>
    <recommendedName>
        <fullName evidence="16">Crh-like protein</fullName>
        <ecNumber evidence="16">3.2.-.-</ecNumber>
    </recommendedName>
</protein>
<dbReference type="Proteomes" id="UP000029867">
    <property type="component" value="Unassembled WGS sequence"/>
</dbReference>
<dbReference type="CDD" id="cd02183">
    <property type="entry name" value="GH16_fungal_CRH1_transglycosylase"/>
    <property type="match status" value="1"/>
</dbReference>
<name>A0A099P3Q6_PICKU</name>
<proteinExistence type="inferred from homology"/>
<dbReference type="GO" id="GO:0016757">
    <property type="term" value="F:glycosyltransferase activity"/>
    <property type="evidence" value="ECO:0007669"/>
    <property type="project" value="UniProtKB-KW"/>
</dbReference>